<dbReference type="InterPro" id="IPR001138">
    <property type="entry name" value="Zn2Cys6_DnaBD"/>
</dbReference>
<name>A0A9P9GRN2_FUSSL</name>
<evidence type="ECO:0000313" key="7">
    <source>
        <dbReference type="EMBL" id="KAH7243054.1"/>
    </source>
</evidence>
<feature type="domain" description="Zn(2)-C6 fungal-type" evidence="6">
    <location>
        <begin position="20"/>
        <end position="48"/>
    </location>
</feature>
<dbReference type="Pfam" id="PF00172">
    <property type="entry name" value="Zn_clus"/>
    <property type="match status" value="1"/>
</dbReference>
<feature type="region of interest" description="Disordered" evidence="5">
    <location>
        <begin position="208"/>
        <end position="239"/>
    </location>
</feature>
<dbReference type="PANTHER" id="PTHR31069">
    <property type="entry name" value="OLEATE-ACTIVATED TRANSCRIPTION FACTOR 1-RELATED"/>
    <property type="match status" value="1"/>
</dbReference>
<dbReference type="Gene3D" id="4.10.240.10">
    <property type="entry name" value="Zn(2)-C6 fungal-type DNA-binding domain"/>
    <property type="match status" value="1"/>
</dbReference>
<comment type="caution">
    <text evidence="7">The sequence shown here is derived from an EMBL/GenBank/DDBJ whole genome shotgun (WGS) entry which is preliminary data.</text>
</comment>
<reference evidence="7" key="1">
    <citation type="journal article" date="2021" name="Nat. Commun.">
        <title>Genetic determinants of endophytism in the Arabidopsis root mycobiome.</title>
        <authorList>
            <person name="Mesny F."/>
            <person name="Miyauchi S."/>
            <person name="Thiergart T."/>
            <person name="Pickel B."/>
            <person name="Atanasova L."/>
            <person name="Karlsson M."/>
            <person name="Huettel B."/>
            <person name="Barry K.W."/>
            <person name="Haridas S."/>
            <person name="Chen C."/>
            <person name="Bauer D."/>
            <person name="Andreopoulos W."/>
            <person name="Pangilinan J."/>
            <person name="LaButti K."/>
            <person name="Riley R."/>
            <person name="Lipzen A."/>
            <person name="Clum A."/>
            <person name="Drula E."/>
            <person name="Henrissat B."/>
            <person name="Kohler A."/>
            <person name="Grigoriev I.V."/>
            <person name="Martin F.M."/>
            <person name="Hacquard S."/>
        </authorList>
    </citation>
    <scope>NUCLEOTIDE SEQUENCE</scope>
    <source>
        <strain evidence="7">FSSC 5 MPI-SDFR-AT-0091</strain>
    </source>
</reference>
<dbReference type="GO" id="GO:0003677">
    <property type="term" value="F:DNA binding"/>
    <property type="evidence" value="ECO:0007669"/>
    <property type="project" value="UniProtKB-KW"/>
</dbReference>
<dbReference type="InterPro" id="IPR021858">
    <property type="entry name" value="Fun_TF"/>
</dbReference>
<dbReference type="GO" id="GO:0008270">
    <property type="term" value="F:zinc ion binding"/>
    <property type="evidence" value="ECO:0007669"/>
    <property type="project" value="InterPro"/>
</dbReference>
<evidence type="ECO:0000313" key="8">
    <source>
        <dbReference type="Proteomes" id="UP000736672"/>
    </source>
</evidence>
<dbReference type="SUPFAM" id="SSF57701">
    <property type="entry name" value="Zn2/Cys6 DNA-binding domain"/>
    <property type="match status" value="1"/>
</dbReference>
<dbReference type="GO" id="GO:0000981">
    <property type="term" value="F:DNA-binding transcription factor activity, RNA polymerase II-specific"/>
    <property type="evidence" value="ECO:0007669"/>
    <property type="project" value="InterPro"/>
</dbReference>
<dbReference type="PROSITE" id="PS50048">
    <property type="entry name" value="ZN2_CY6_FUNGAL_2"/>
    <property type="match status" value="1"/>
</dbReference>
<keyword evidence="1" id="KW-0805">Transcription regulation</keyword>
<evidence type="ECO:0000256" key="4">
    <source>
        <dbReference type="ARBA" id="ARBA00023242"/>
    </source>
</evidence>
<dbReference type="Pfam" id="PF11951">
    <property type="entry name" value="Fungal_trans_2"/>
    <property type="match status" value="1"/>
</dbReference>
<dbReference type="OrthoDB" id="3477330at2759"/>
<keyword evidence="8" id="KW-1185">Reference proteome</keyword>
<dbReference type="SMART" id="SM00066">
    <property type="entry name" value="GAL4"/>
    <property type="match status" value="1"/>
</dbReference>
<evidence type="ECO:0000256" key="3">
    <source>
        <dbReference type="ARBA" id="ARBA00023163"/>
    </source>
</evidence>
<proteinExistence type="predicted"/>
<feature type="compositionally biased region" description="Polar residues" evidence="5">
    <location>
        <begin position="221"/>
        <end position="230"/>
    </location>
</feature>
<dbReference type="AlphaFoldDB" id="A0A9P9GRN2"/>
<dbReference type="PANTHER" id="PTHR31069:SF32">
    <property type="entry name" value="ARGININE METABOLISM REGULATION PROTEIN II"/>
    <property type="match status" value="1"/>
</dbReference>
<evidence type="ECO:0000256" key="2">
    <source>
        <dbReference type="ARBA" id="ARBA00023125"/>
    </source>
</evidence>
<dbReference type="CDD" id="cd00067">
    <property type="entry name" value="GAL4"/>
    <property type="match status" value="1"/>
</dbReference>
<dbReference type="InterPro" id="IPR036864">
    <property type="entry name" value="Zn2-C6_fun-type_DNA-bd_sf"/>
</dbReference>
<sequence>MSSATRSSYRSRKRTKTFTGCWTCRARKIKCDEGRPHCRQCREKRVMCEGYDARLQWLTPDTCGKSSLRSEIPCESSLTQSLRRHIPAEPPKSVLAWSQVEGILRFIDSLEADLGSDGGENVCASIQNFGVFSVKQSQSPEPAPEAHDLADLQPEPVAHQSDDGDLDMGAEAIPNFFFDNFASPSYSETAAAWDLCNLYDHQSSLALETQPQEAPPVQHKSPLTISNSSHEPPAPAPDDLQLRHELQTTKVDKLCKASTPDETWRLDYNELLHCLEPYVVPGQERFLMDHYRNRVVNLFCVIDNGKSPWKTIHLPRVLQCVGELSFGGSTTRIRNALRNALLSISAFYLSNDHKTSEREDEAKRWGNVASRYRCDAIGLLKQAVESDLYGGERPRYKEFLATMLSMITINVMSGDTDTCSVHLDGAEQLISHMSIRKFKFSRKARALHRIYLYLRVLYESTAIRTRAGTGSRFSPSLSSHRAMGPHPTSLPQRLFLESDDSPSSMIPMEVSSTITQEPMTEMAAYECIYGIPQSLLLLLKDAIEIIDMVDMERKKTESTTISEPLGSLCDKLENDILDWPLEERLAWCQEANKGMSAEIIHHQTRAFHNALIIYFSQNVRLLGYRYLRQYVHTILDSIEAIEKIKAETKILAAPLFWPAFIGATEAFEPSLQERFKQWYNNVSVYGIEAVRTGIQVVHEVWRRGPATNRRVKSSWRTIVESNGDSLMLT</sequence>
<keyword evidence="3" id="KW-0804">Transcription</keyword>
<keyword evidence="4" id="KW-0539">Nucleus</keyword>
<protein>
    <submittedName>
        <fullName evidence="7">Fungal-specific transcription factor domain-containing protein</fullName>
    </submittedName>
</protein>
<dbReference type="Proteomes" id="UP000736672">
    <property type="component" value="Unassembled WGS sequence"/>
</dbReference>
<accession>A0A9P9GRN2</accession>
<gene>
    <name evidence="7" type="ORF">B0J15DRAFT_93226</name>
</gene>
<evidence type="ECO:0000256" key="5">
    <source>
        <dbReference type="SAM" id="MobiDB-lite"/>
    </source>
</evidence>
<evidence type="ECO:0000256" key="1">
    <source>
        <dbReference type="ARBA" id="ARBA00023015"/>
    </source>
</evidence>
<organism evidence="7 8">
    <name type="scientific">Fusarium solani</name>
    <name type="common">Filamentous fungus</name>
    <dbReference type="NCBI Taxonomy" id="169388"/>
    <lineage>
        <taxon>Eukaryota</taxon>
        <taxon>Fungi</taxon>
        <taxon>Dikarya</taxon>
        <taxon>Ascomycota</taxon>
        <taxon>Pezizomycotina</taxon>
        <taxon>Sordariomycetes</taxon>
        <taxon>Hypocreomycetidae</taxon>
        <taxon>Hypocreales</taxon>
        <taxon>Nectriaceae</taxon>
        <taxon>Fusarium</taxon>
        <taxon>Fusarium solani species complex</taxon>
    </lineage>
</organism>
<dbReference type="EMBL" id="JAGTJS010000019">
    <property type="protein sequence ID" value="KAH7243054.1"/>
    <property type="molecule type" value="Genomic_DNA"/>
</dbReference>
<dbReference type="InterPro" id="IPR050675">
    <property type="entry name" value="OAF3"/>
</dbReference>
<keyword evidence="2" id="KW-0238">DNA-binding</keyword>
<dbReference type="PROSITE" id="PS00463">
    <property type="entry name" value="ZN2_CY6_FUNGAL_1"/>
    <property type="match status" value="1"/>
</dbReference>
<evidence type="ECO:0000259" key="6">
    <source>
        <dbReference type="PROSITE" id="PS50048"/>
    </source>
</evidence>